<feature type="domain" description="Cytochrome c" evidence="22">
    <location>
        <begin position="224"/>
        <end position="321"/>
    </location>
</feature>
<evidence type="ECO:0000256" key="4">
    <source>
        <dbReference type="ARBA" id="ARBA00022617"/>
    </source>
</evidence>
<dbReference type="Gene3D" id="1.10.760.10">
    <property type="entry name" value="Cytochrome c-like domain"/>
    <property type="match status" value="1"/>
</dbReference>
<evidence type="ECO:0000256" key="2">
    <source>
        <dbReference type="ARBA" id="ARBA00007866"/>
    </source>
</evidence>
<dbReference type="InterPro" id="IPR001505">
    <property type="entry name" value="Copper_CuA"/>
</dbReference>
<keyword evidence="13 19" id="KW-0472">Membrane</keyword>
<feature type="transmembrane region" description="Helical" evidence="19">
    <location>
        <begin position="30"/>
        <end position="52"/>
    </location>
</feature>
<feature type="transmembrane region" description="Helical" evidence="19">
    <location>
        <begin position="72"/>
        <end position="91"/>
    </location>
</feature>
<dbReference type="GO" id="GO:0042773">
    <property type="term" value="P:ATP synthesis coupled electron transport"/>
    <property type="evidence" value="ECO:0007669"/>
    <property type="project" value="TreeGrafter"/>
</dbReference>
<dbReference type="Gene3D" id="2.60.40.420">
    <property type="entry name" value="Cupredoxins - blue copper proteins"/>
    <property type="match status" value="1"/>
</dbReference>
<evidence type="ECO:0000259" key="22">
    <source>
        <dbReference type="PROSITE" id="PS51007"/>
    </source>
</evidence>
<evidence type="ECO:0000256" key="10">
    <source>
        <dbReference type="ARBA" id="ARBA00022989"/>
    </source>
</evidence>
<evidence type="ECO:0000313" key="23">
    <source>
        <dbReference type="EMBL" id="KPL87011.1"/>
    </source>
</evidence>
<evidence type="ECO:0000256" key="9">
    <source>
        <dbReference type="ARBA" id="ARBA00022982"/>
    </source>
</evidence>
<keyword evidence="4 16" id="KW-0349">Heme</keyword>
<keyword evidence="11 16" id="KW-0408">Iron</keyword>
<comment type="similarity">
    <text evidence="2 17">Belongs to the cytochrome c oxidase subunit 2 family.</text>
</comment>
<organism evidence="23 24">
    <name type="scientific">Levilinea saccharolytica</name>
    <dbReference type="NCBI Taxonomy" id="229921"/>
    <lineage>
        <taxon>Bacteria</taxon>
        <taxon>Bacillati</taxon>
        <taxon>Chloroflexota</taxon>
        <taxon>Anaerolineae</taxon>
        <taxon>Anaerolineales</taxon>
        <taxon>Anaerolineaceae</taxon>
        <taxon>Levilinea</taxon>
    </lineage>
</organism>
<evidence type="ECO:0000256" key="16">
    <source>
        <dbReference type="PROSITE-ProRule" id="PRU00433"/>
    </source>
</evidence>
<comment type="caution">
    <text evidence="23">The sequence shown here is derived from an EMBL/GenBank/DDBJ whole genome shotgun (WGS) entry which is preliminary data.</text>
</comment>
<dbReference type="EC" id="7.1.1.9" evidence="18"/>
<dbReference type="Pfam" id="PF00116">
    <property type="entry name" value="COX2"/>
    <property type="match status" value="1"/>
</dbReference>
<dbReference type="PROSITE" id="PS51007">
    <property type="entry name" value="CYTC"/>
    <property type="match status" value="1"/>
</dbReference>
<dbReference type="PANTHER" id="PTHR22888">
    <property type="entry name" value="CYTOCHROME C OXIDASE, SUBUNIT II"/>
    <property type="match status" value="1"/>
</dbReference>
<dbReference type="AlphaFoldDB" id="A0A0P6Y567"/>
<evidence type="ECO:0000256" key="8">
    <source>
        <dbReference type="ARBA" id="ARBA00022967"/>
    </source>
</evidence>
<dbReference type="InterPro" id="IPR036257">
    <property type="entry name" value="Cyt_c_oxidase_su2_TM_sf"/>
</dbReference>
<dbReference type="SUPFAM" id="SSF49503">
    <property type="entry name" value="Cupredoxins"/>
    <property type="match status" value="1"/>
</dbReference>
<dbReference type="SUPFAM" id="SSF81464">
    <property type="entry name" value="Cytochrome c oxidase subunit II-like, transmembrane region"/>
    <property type="match status" value="1"/>
</dbReference>
<dbReference type="InterPro" id="IPR002429">
    <property type="entry name" value="CcO_II-like_C"/>
</dbReference>
<dbReference type="PROSITE" id="PS00078">
    <property type="entry name" value="COX2"/>
    <property type="match status" value="1"/>
</dbReference>
<evidence type="ECO:0000256" key="7">
    <source>
        <dbReference type="ARBA" id="ARBA00022723"/>
    </source>
</evidence>
<keyword evidence="24" id="KW-1185">Reference proteome</keyword>
<dbReference type="GO" id="GO:0004129">
    <property type="term" value="F:cytochrome-c oxidase activity"/>
    <property type="evidence" value="ECO:0007669"/>
    <property type="project" value="UniProtKB-EC"/>
</dbReference>
<evidence type="ECO:0000256" key="11">
    <source>
        <dbReference type="ARBA" id="ARBA00023004"/>
    </source>
</evidence>
<comment type="function">
    <text evidence="14 18">Subunits I and II form the functional core of the enzyme complex. Electrons originating in cytochrome c are transferred via heme a and Cu(A) to the binuclear center formed by heme a3 and Cu(B).</text>
</comment>
<dbReference type="SUPFAM" id="SSF46626">
    <property type="entry name" value="Cytochrome c"/>
    <property type="match status" value="1"/>
</dbReference>
<dbReference type="Pfam" id="PF02790">
    <property type="entry name" value="COX2_TM"/>
    <property type="match status" value="1"/>
</dbReference>
<proteinExistence type="inferred from homology"/>
<evidence type="ECO:0000256" key="14">
    <source>
        <dbReference type="ARBA" id="ARBA00024688"/>
    </source>
</evidence>
<dbReference type="GO" id="GO:0016491">
    <property type="term" value="F:oxidoreductase activity"/>
    <property type="evidence" value="ECO:0007669"/>
    <property type="project" value="InterPro"/>
</dbReference>
<dbReference type="InterPro" id="IPR036909">
    <property type="entry name" value="Cyt_c-like_dom_sf"/>
</dbReference>
<dbReference type="EMBL" id="LGCM01000020">
    <property type="protein sequence ID" value="KPL87011.1"/>
    <property type="molecule type" value="Genomic_DNA"/>
</dbReference>
<dbReference type="PROSITE" id="PS50857">
    <property type="entry name" value="COX2_CUA"/>
    <property type="match status" value="1"/>
</dbReference>
<evidence type="ECO:0000256" key="19">
    <source>
        <dbReference type="SAM" id="Phobius"/>
    </source>
</evidence>
<evidence type="ECO:0000256" key="5">
    <source>
        <dbReference type="ARBA" id="ARBA00022660"/>
    </source>
</evidence>
<evidence type="ECO:0000256" key="18">
    <source>
        <dbReference type="RuleBase" id="RU004024"/>
    </source>
</evidence>
<dbReference type="PANTHER" id="PTHR22888:SF9">
    <property type="entry name" value="CYTOCHROME C OXIDASE SUBUNIT 2"/>
    <property type="match status" value="1"/>
</dbReference>
<keyword evidence="5 17" id="KW-0679">Respiratory chain</keyword>
<comment type="cofactor">
    <cofactor evidence="18">
        <name>Cu cation</name>
        <dbReference type="ChEBI" id="CHEBI:23378"/>
    </cofactor>
    <text evidence="18">Binds a copper A center.</text>
</comment>
<dbReference type="PROSITE" id="PS50999">
    <property type="entry name" value="COX2_TM"/>
    <property type="match status" value="1"/>
</dbReference>
<dbReference type="InterPro" id="IPR009056">
    <property type="entry name" value="Cyt_c-like_dom"/>
</dbReference>
<keyword evidence="8" id="KW-1278">Translocase</keyword>
<evidence type="ECO:0000256" key="12">
    <source>
        <dbReference type="ARBA" id="ARBA00023008"/>
    </source>
</evidence>
<reference evidence="23 24" key="1">
    <citation type="submission" date="2015-07" db="EMBL/GenBank/DDBJ databases">
        <title>Genome sequence of Levilinea saccharolytica DSM 16555.</title>
        <authorList>
            <person name="Hemp J."/>
            <person name="Ward L.M."/>
            <person name="Pace L.A."/>
            <person name="Fischer W.W."/>
        </authorList>
    </citation>
    <scope>NUCLEOTIDE SEQUENCE [LARGE SCALE GENOMIC DNA]</scope>
    <source>
        <strain evidence="23 24">KIBI-1</strain>
    </source>
</reference>
<evidence type="ECO:0000256" key="15">
    <source>
        <dbReference type="ARBA" id="ARBA00047816"/>
    </source>
</evidence>
<evidence type="ECO:0000256" key="13">
    <source>
        <dbReference type="ARBA" id="ARBA00023136"/>
    </source>
</evidence>
<evidence type="ECO:0000256" key="1">
    <source>
        <dbReference type="ARBA" id="ARBA00004141"/>
    </source>
</evidence>
<dbReference type="NCBIfam" id="TIGR02866">
    <property type="entry name" value="CoxB"/>
    <property type="match status" value="1"/>
</dbReference>
<evidence type="ECO:0000256" key="6">
    <source>
        <dbReference type="ARBA" id="ARBA00022692"/>
    </source>
</evidence>
<protein>
    <recommendedName>
        <fullName evidence="18">Cytochrome c oxidase subunit 2</fullName>
        <ecNumber evidence="18">7.1.1.9</ecNumber>
    </recommendedName>
</protein>
<accession>A0A0P6Y567</accession>
<dbReference type="Pfam" id="PF00034">
    <property type="entry name" value="Cytochrom_C"/>
    <property type="match status" value="1"/>
</dbReference>
<dbReference type="InterPro" id="IPR014222">
    <property type="entry name" value="Cyt_c_oxidase_su2"/>
</dbReference>
<keyword evidence="3 17" id="KW-0813">Transport</keyword>
<dbReference type="STRING" id="229921.ADN01_05095"/>
<keyword evidence="6 17" id="KW-0812">Transmembrane</keyword>
<keyword evidence="12 18" id="KW-0186">Copper</keyword>
<dbReference type="Gene3D" id="1.10.287.90">
    <property type="match status" value="1"/>
</dbReference>
<evidence type="ECO:0000256" key="3">
    <source>
        <dbReference type="ARBA" id="ARBA00022448"/>
    </source>
</evidence>
<comment type="catalytic activity">
    <reaction evidence="15 18">
        <text>4 Fe(II)-[cytochrome c] + O2 + 8 H(+)(in) = 4 Fe(III)-[cytochrome c] + 2 H2O + 4 H(+)(out)</text>
        <dbReference type="Rhea" id="RHEA:11436"/>
        <dbReference type="Rhea" id="RHEA-COMP:10350"/>
        <dbReference type="Rhea" id="RHEA-COMP:14399"/>
        <dbReference type="ChEBI" id="CHEBI:15377"/>
        <dbReference type="ChEBI" id="CHEBI:15378"/>
        <dbReference type="ChEBI" id="CHEBI:15379"/>
        <dbReference type="ChEBI" id="CHEBI:29033"/>
        <dbReference type="ChEBI" id="CHEBI:29034"/>
        <dbReference type="EC" id="7.1.1.9"/>
    </reaction>
</comment>
<sequence length="321" mass="35027">MTNFGLQSAGLLPVQASAQATLIDQLFNAHYWVISFLFSLIGVFMVYSIVVFRRRGENDTQQGKFFKGSTKLEIFWTIIPLGTVLYFSYLGSLSLADIRRVEPQALVVNVTAGQWYWRFEYPETGITSGSLVLPVGEQVLLKMTSADVIHSFWVPEFRVKQDILPGENLVKELRFTPTLTGEYKVLCAELCGGAHANMNAPVIVMDKADFAAWEAGEMAAVSSDPAARGERLAKNNGCLGCHSLDGSPLVGPTWKGMAGSTHELADGSSVTVDEAYLIQAILEPNAAVVKGFPPGVMPATYADQFSEQQIADLVAYMQSLK</sequence>
<keyword evidence="10 19" id="KW-1133">Transmembrane helix</keyword>
<dbReference type="GO" id="GO:0020037">
    <property type="term" value="F:heme binding"/>
    <property type="evidence" value="ECO:0007669"/>
    <property type="project" value="InterPro"/>
</dbReference>
<dbReference type="PATRIC" id="fig|229921.5.peg.2064"/>
<keyword evidence="9 17" id="KW-0249">Electron transport</keyword>
<evidence type="ECO:0000256" key="17">
    <source>
        <dbReference type="RuleBase" id="RU000456"/>
    </source>
</evidence>
<feature type="domain" description="Cytochrome oxidase subunit II transmembrane region profile" evidence="21">
    <location>
        <begin position="6"/>
        <end position="102"/>
    </location>
</feature>
<gene>
    <name evidence="23" type="ORF">ADN01_05095</name>
</gene>
<dbReference type="CDD" id="cd13919">
    <property type="entry name" value="CuRO_HCO_II_like_5"/>
    <property type="match status" value="1"/>
</dbReference>
<comment type="subcellular location">
    <subcellularLocation>
        <location evidence="17">Cell membrane</location>
        <topology evidence="17">Multi-pass membrane protein</topology>
    </subcellularLocation>
    <subcellularLocation>
        <location evidence="1">Membrane</location>
        <topology evidence="1">Multi-pass membrane protein</topology>
    </subcellularLocation>
</comment>
<evidence type="ECO:0000313" key="24">
    <source>
        <dbReference type="Proteomes" id="UP000050501"/>
    </source>
</evidence>
<dbReference type="InterPro" id="IPR045187">
    <property type="entry name" value="CcO_II"/>
</dbReference>
<feature type="domain" description="Cytochrome oxidase subunit II copper A binding" evidence="20">
    <location>
        <begin position="103"/>
        <end position="216"/>
    </location>
</feature>
<keyword evidence="7 16" id="KW-0479">Metal-binding</keyword>
<dbReference type="InterPro" id="IPR011759">
    <property type="entry name" value="Cyt_c_oxidase_su2_TM_dom"/>
</dbReference>
<dbReference type="Proteomes" id="UP000050501">
    <property type="component" value="Unassembled WGS sequence"/>
</dbReference>
<name>A0A0P6Y567_9CHLR</name>
<dbReference type="GO" id="GO:0005507">
    <property type="term" value="F:copper ion binding"/>
    <property type="evidence" value="ECO:0007669"/>
    <property type="project" value="InterPro"/>
</dbReference>
<evidence type="ECO:0000259" key="21">
    <source>
        <dbReference type="PROSITE" id="PS50999"/>
    </source>
</evidence>
<evidence type="ECO:0000259" key="20">
    <source>
        <dbReference type="PROSITE" id="PS50857"/>
    </source>
</evidence>
<dbReference type="GO" id="GO:0005886">
    <property type="term" value="C:plasma membrane"/>
    <property type="evidence" value="ECO:0007669"/>
    <property type="project" value="UniProtKB-SubCell"/>
</dbReference>
<dbReference type="InterPro" id="IPR008972">
    <property type="entry name" value="Cupredoxin"/>
</dbReference>